<dbReference type="Proteomes" id="UP000623172">
    <property type="component" value="Unassembled WGS sequence"/>
</dbReference>
<comment type="caution">
    <text evidence="2">The sequence shown here is derived from an EMBL/GenBank/DDBJ whole genome shotgun (WGS) entry which is preliminary data.</text>
</comment>
<gene>
    <name evidence="2" type="ORF">H8696_04255</name>
</gene>
<dbReference type="EMBL" id="JACRSR010000001">
    <property type="protein sequence ID" value="MBC8531057.1"/>
    <property type="molecule type" value="Genomic_DNA"/>
</dbReference>
<feature type="transmembrane region" description="Helical" evidence="1">
    <location>
        <begin position="20"/>
        <end position="41"/>
    </location>
</feature>
<accession>A0A926D492</accession>
<keyword evidence="1" id="KW-0812">Transmembrane</keyword>
<dbReference type="AlphaFoldDB" id="A0A926D492"/>
<keyword evidence="1" id="KW-1133">Transmembrane helix</keyword>
<dbReference type="RefSeq" id="WP_249315120.1">
    <property type="nucleotide sequence ID" value="NZ_JACRSR010000001.1"/>
</dbReference>
<evidence type="ECO:0000313" key="3">
    <source>
        <dbReference type="Proteomes" id="UP000623172"/>
    </source>
</evidence>
<evidence type="ECO:0000313" key="2">
    <source>
        <dbReference type="EMBL" id="MBC8531057.1"/>
    </source>
</evidence>
<sequence>MEMALNVRRNKKGFTLVEVIVVLVILAILAAILVPSMVGWIDKAQKKTAVVEGRTILVAAQTIVSENYPMADGAMAEPQVKEVTDLAQLDGISDVEITVTGNKVTAFTFTSSESFTVTYDGSTITAE</sequence>
<dbReference type="Gene3D" id="3.30.700.10">
    <property type="entry name" value="Glycoprotein, Type 4 Pilin"/>
    <property type="match status" value="1"/>
</dbReference>
<name>A0A926D492_9FIRM</name>
<keyword evidence="1" id="KW-0472">Membrane</keyword>
<reference evidence="2" key="1">
    <citation type="submission" date="2020-08" db="EMBL/GenBank/DDBJ databases">
        <title>Genome public.</title>
        <authorList>
            <person name="Liu C."/>
            <person name="Sun Q."/>
        </authorList>
    </citation>
    <scope>NUCLEOTIDE SEQUENCE</scope>
    <source>
        <strain evidence="2">NSJ-53</strain>
    </source>
</reference>
<dbReference type="SUPFAM" id="SSF54523">
    <property type="entry name" value="Pili subunits"/>
    <property type="match status" value="1"/>
</dbReference>
<dbReference type="Pfam" id="PF07963">
    <property type="entry name" value="N_methyl"/>
    <property type="match status" value="1"/>
</dbReference>
<keyword evidence="3" id="KW-1185">Reference proteome</keyword>
<protein>
    <submittedName>
        <fullName evidence="2">Prepilin-type N-terminal cleavage/methylation domain-containing protein</fullName>
    </submittedName>
</protein>
<dbReference type="InterPro" id="IPR012902">
    <property type="entry name" value="N_methyl_site"/>
</dbReference>
<evidence type="ECO:0000256" key="1">
    <source>
        <dbReference type="SAM" id="Phobius"/>
    </source>
</evidence>
<proteinExistence type="predicted"/>
<dbReference type="PROSITE" id="PS00409">
    <property type="entry name" value="PROKAR_NTER_METHYL"/>
    <property type="match status" value="1"/>
</dbReference>
<dbReference type="InterPro" id="IPR045584">
    <property type="entry name" value="Pilin-like"/>
</dbReference>
<organism evidence="2 3">
    <name type="scientific">Gehongia tenuis</name>
    <dbReference type="NCBI Taxonomy" id="2763655"/>
    <lineage>
        <taxon>Bacteria</taxon>
        <taxon>Bacillati</taxon>
        <taxon>Bacillota</taxon>
        <taxon>Clostridia</taxon>
        <taxon>Christensenellales</taxon>
        <taxon>Christensenellaceae</taxon>
        <taxon>Gehongia</taxon>
    </lineage>
</organism>
<dbReference type="NCBIfam" id="TIGR02532">
    <property type="entry name" value="IV_pilin_GFxxxE"/>
    <property type="match status" value="1"/>
</dbReference>